<organism evidence="3 4">
    <name type="scientific">Neorhizobium galegae bv. orientalis str. HAMBI 540</name>
    <dbReference type="NCBI Taxonomy" id="1028800"/>
    <lineage>
        <taxon>Bacteria</taxon>
        <taxon>Pseudomonadati</taxon>
        <taxon>Pseudomonadota</taxon>
        <taxon>Alphaproteobacteria</taxon>
        <taxon>Hyphomicrobiales</taxon>
        <taxon>Rhizobiaceae</taxon>
        <taxon>Rhizobium/Agrobacterium group</taxon>
        <taxon>Neorhizobium</taxon>
    </lineage>
</organism>
<sequence>MKRIGIDVGGTNTDAVLIDGEKVLSAIKFPTTSDVMQGVVNAIGHVVASQAPGSAPVDAVMIGTTHFTNAVVERARLDRIAAIRIAMPAGASLPPMVDWPDELRDAVDPLTFMVHGGHEYDGRPLVPLARDEVRDAAMKIRDAGVDSVGITALFSPLTAECELEAAEIVRSVIPNARITLSHTLGRIGLLERENVTLLNAALQGLGRKTIDAFKDALKQAGIDAPFYLTQNDGTVVLADVAAANPVYSFASGPTNSMRGAAFLTGLKEAMVIDVGGTTSDVGCLVGGFPREANNVVEVGGVRTLFRMPDLLPMALGGGTIIDPDTRKIGPRSVGYRITEKALVFGGDTLTTTDVAVAAGLVEIGDRDRVKHLDKALVADLLKRVEAMVEDGVDRMKTSAEGVQLIAVGGGAFLIPEKLKGASEVLRVEHAGVANALGAAMAQVSGEVDQVFSGMSREKAIAEAERIARARAVEAGASPDTIVTLDTEDIPIAYLPGDARRVRVRVVGDIAFMKDEQKRVAGALR</sequence>
<evidence type="ECO:0000313" key="3">
    <source>
        <dbReference type="EMBL" id="CDN49677.1"/>
    </source>
</evidence>
<feature type="domain" description="Hydantoinase/oxoprolinase N-terminal" evidence="2">
    <location>
        <begin position="3"/>
        <end position="172"/>
    </location>
</feature>
<evidence type="ECO:0000313" key="4">
    <source>
        <dbReference type="Proteomes" id="UP000028181"/>
    </source>
</evidence>
<dbReference type="RefSeq" id="WP_051909507.1">
    <property type="nucleotide sequence ID" value="NZ_HG938353.1"/>
</dbReference>
<protein>
    <submittedName>
        <fullName evidence="3">Hydantoinase beta subunit-like protein</fullName>
    </submittedName>
</protein>
<dbReference type="GO" id="GO:0016787">
    <property type="term" value="F:hydrolase activity"/>
    <property type="evidence" value="ECO:0007669"/>
    <property type="project" value="InterPro"/>
</dbReference>
<gene>
    <name evidence="3" type="ORF">RG540_CH35130</name>
</gene>
<feature type="domain" description="Hydantoinase A/oxoprolinase" evidence="1">
    <location>
        <begin position="192"/>
        <end position="362"/>
    </location>
</feature>
<dbReference type="EMBL" id="HG938353">
    <property type="protein sequence ID" value="CDN49677.1"/>
    <property type="molecule type" value="Genomic_DNA"/>
</dbReference>
<dbReference type="Pfam" id="PF01968">
    <property type="entry name" value="Hydantoinase_A"/>
    <property type="match status" value="1"/>
</dbReference>
<dbReference type="PATRIC" id="fig|1028800.3.peg.3570"/>
<dbReference type="Gene3D" id="3.30.420.40">
    <property type="match status" value="1"/>
</dbReference>
<dbReference type="InterPro" id="IPR002821">
    <property type="entry name" value="Hydantoinase_A"/>
</dbReference>
<dbReference type="OrthoDB" id="9759608at2"/>
<dbReference type="HOGENOM" id="CLU_007154_1_1_5"/>
<dbReference type="SUPFAM" id="SSF53067">
    <property type="entry name" value="Actin-like ATPase domain"/>
    <property type="match status" value="2"/>
</dbReference>
<dbReference type="KEGG" id="ngg:RG540_CH35130"/>
<dbReference type="Proteomes" id="UP000028181">
    <property type="component" value="Chromosome I"/>
</dbReference>
<dbReference type="AlphaFoldDB" id="A0A068STN7"/>
<accession>A0A068STN7</accession>
<dbReference type="Pfam" id="PF05378">
    <property type="entry name" value="Hydant_A_N"/>
    <property type="match status" value="1"/>
</dbReference>
<proteinExistence type="predicted"/>
<dbReference type="InterPro" id="IPR008040">
    <property type="entry name" value="Hydant_A_N"/>
</dbReference>
<evidence type="ECO:0000259" key="1">
    <source>
        <dbReference type="Pfam" id="PF01968"/>
    </source>
</evidence>
<evidence type="ECO:0000259" key="2">
    <source>
        <dbReference type="Pfam" id="PF05378"/>
    </source>
</evidence>
<keyword evidence="4" id="KW-1185">Reference proteome</keyword>
<dbReference type="InterPro" id="IPR043129">
    <property type="entry name" value="ATPase_NBD"/>
</dbReference>
<reference evidence="4" key="1">
    <citation type="journal article" date="2014" name="BMC Genomics">
        <title>Genome sequencing of two Neorhizobium galegae strains reveals a noeT gene responsible for the unusual acetylation of the nodulation factors.</title>
        <authorList>
            <person name="Osterman J."/>
            <person name="Marsh J."/>
            <person name="Laine P.K."/>
            <person name="Zeng Z."/>
            <person name="Alatalo E."/>
            <person name="Sullivan J.T."/>
            <person name="Young J.P."/>
            <person name="Thomas-Oates J."/>
            <person name="Paulin L."/>
            <person name="Lindstrom K."/>
        </authorList>
    </citation>
    <scope>NUCLEOTIDE SEQUENCE [LARGE SCALE GENOMIC DNA]</scope>
    <source>
        <strain evidence="4">HAMBI 540</strain>
    </source>
</reference>
<name>A0A068STN7_NEOGA</name>
<dbReference type="eggNOG" id="COG0145">
    <property type="taxonomic scope" value="Bacteria"/>
</dbReference>
<dbReference type="InterPro" id="IPR045079">
    <property type="entry name" value="Oxoprolinase-like"/>
</dbReference>
<dbReference type="PANTHER" id="PTHR11365">
    <property type="entry name" value="5-OXOPROLINASE RELATED"/>
    <property type="match status" value="1"/>
</dbReference>
<dbReference type="GeneID" id="24257006"/>
<dbReference type="PANTHER" id="PTHR11365:SF10">
    <property type="entry name" value="HYDANTOINASE_OXOPROLINASE"/>
    <property type="match status" value="1"/>
</dbReference>